<evidence type="ECO:0000259" key="1">
    <source>
        <dbReference type="Pfam" id="PF00483"/>
    </source>
</evidence>
<sequence length="467" mass="51423">MTKIYPLIICGGNGTRLWPISRTQSPKQFQKVGGPDSLTFFQTAVERHHEDGFADPVIITSVRHRRTIHEQLDEIGVKAQVLLEPMGRNTGPAVLAAAMMLQEQDPDGLLLVVPADHVIRGDINSTIKAMVPAAEDGYVITFGIKPRFAETGFGYIVDDGPVVGHNGLRQVERFVEKPPARKARQLVESDIAYWASGISMFSIKTILEEYSRFEPETVDAVRKAYDKAEEREEGLLLNAIAFSQAKDLPTESAVFERTSRIALSPLDVDWSDVGSWSAMYGIAETDHQGNVLQGDVIAVETQNSMVRSTGRLVTVVGMKDVIVIDTPDALLVTQVGHCQSVKKVAEFLKEEKRLEAERHVGKEQENGLLRMVASDKVDLSQARMQPGQKLEIAPVAGREVIVVRGAVTLGEDDNARLLKEGERIALDDATPTKLRNKTGHQAELLFLNVTTPAVVEDDKVLTLKNYA</sequence>
<dbReference type="InterPro" id="IPR005835">
    <property type="entry name" value="NTP_transferase_dom"/>
</dbReference>
<dbReference type="PANTHER" id="PTHR46390">
    <property type="entry name" value="MANNOSE-1-PHOSPHATE GUANYLYLTRANSFERASE"/>
    <property type="match status" value="1"/>
</dbReference>
<proteinExistence type="predicted"/>
<dbReference type="Proteomes" id="UP001348149">
    <property type="component" value="Unassembled WGS sequence"/>
</dbReference>
<feature type="domain" description="MannoseP isomerase/GMP-like beta-helix" evidence="2">
    <location>
        <begin position="294"/>
        <end position="346"/>
    </location>
</feature>
<dbReference type="PANTHER" id="PTHR46390:SF1">
    <property type="entry name" value="MANNOSE-1-PHOSPHATE GUANYLYLTRANSFERASE"/>
    <property type="match status" value="1"/>
</dbReference>
<dbReference type="SUPFAM" id="SSF53448">
    <property type="entry name" value="Nucleotide-diphospho-sugar transferases"/>
    <property type="match status" value="1"/>
</dbReference>
<dbReference type="InterPro" id="IPR011051">
    <property type="entry name" value="RmlC_Cupin_sf"/>
</dbReference>
<evidence type="ECO:0000313" key="4">
    <source>
        <dbReference type="Proteomes" id="UP001348149"/>
    </source>
</evidence>
<dbReference type="EMBL" id="JAYLLH010000006">
    <property type="protein sequence ID" value="MEC3860827.1"/>
    <property type="molecule type" value="Genomic_DNA"/>
</dbReference>
<protein>
    <submittedName>
        <fullName evidence="3">Sugar phosphate nucleotidyltransferase</fullName>
    </submittedName>
</protein>
<dbReference type="SUPFAM" id="SSF51182">
    <property type="entry name" value="RmlC-like cupins"/>
    <property type="match status" value="1"/>
</dbReference>
<gene>
    <name evidence="3" type="ORF">VK792_05985</name>
</gene>
<organism evidence="3 4">
    <name type="scientific">Mesobacterium hydrothermale</name>
    <dbReference type="NCBI Taxonomy" id="3111907"/>
    <lineage>
        <taxon>Bacteria</taxon>
        <taxon>Pseudomonadati</taxon>
        <taxon>Pseudomonadota</taxon>
        <taxon>Alphaproteobacteria</taxon>
        <taxon>Rhodobacterales</taxon>
        <taxon>Roseobacteraceae</taxon>
        <taxon>Mesobacterium</taxon>
    </lineage>
</organism>
<dbReference type="InterPro" id="IPR051161">
    <property type="entry name" value="Mannose-6P_isomerase_type2"/>
</dbReference>
<keyword evidence="4" id="KW-1185">Reference proteome</keyword>
<dbReference type="Pfam" id="PF22640">
    <property type="entry name" value="ManC_GMP_beta-helix"/>
    <property type="match status" value="1"/>
</dbReference>
<comment type="caution">
    <text evidence="3">The sequence shown here is derived from an EMBL/GenBank/DDBJ whole genome shotgun (WGS) entry which is preliminary data.</text>
</comment>
<dbReference type="Pfam" id="PF00483">
    <property type="entry name" value="NTP_transferase"/>
    <property type="match status" value="1"/>
</dbReference>
<dbReference type="InterPro" id="IPR049577">
    <property type="entry name" value="GMPP_N"/>
</dbReference>
<dbReference type="InterPro" id="IPR029044">
    <property type="entry name" value="Nucleotide-diphossugar_trans"/>
</dbReference>
<evidence type="ECO:0000313" key="3">
    <source>
        <dbReference type="EMBL" id="MEC3860827.1"/>
    </source>
</evidence>
<dbReference type="InterPro" id="IPR054566">
    <property type="entry name" value="ManC/GMP-like_b-helix"/>
</dbReference>
<dbReference type="Gene3D" id="3.90.550.10">
    <property type="entry name" value="Spore Coat Polysaccharide Biosynthesis Protein SpsA, Chain A"/>
    <property type="match status" value="1"/>
</dbReference>
<evidence type="ECO:0000259" key="2">
    <source>
        <dbReference type="Pfam" id="PF22640"/>
    </source>
</evidence>
<dbReference type="RefSeq" id="WP_326296457.1">
    <property type="nucleotide sequence ID" value="NZ_JAYLLH010000006.1"/>
</dbReference>
<reference evidence="3 4" key="1">
    <citation type="submission" date="2024-01" db="EMBL/GenBank/DDBJ databases">
        <title>Mesobacterium rodlantinim sp. nov., isolated from shallow sea hydrothermal systems off Kueishantao Island.</title>
        <authorList>
            <person name="Su Z."/>
            <person name="Tang K."/>
        </authorList>
    </citation>
    <scope>NUCLEOTIDE SEQUENCE [LARGE SCALE GENOMIC DNA]</scope>
    <source>
        <strain evidence="3 4">TK19101</strain>
    </source>
</reference>
<dbReference type="CDD" id="cd02509">
    <property type="entry name" value="GDP-M1P_Guanylyltransferase"/>
    <property type="match status" value="1"/>
</dbReference>
<feature type="domain" description="Nucleotidyl transferase" evidence="1">
    <location>
        <begin position="6"/>
        <end position="287"/>
    </location>
</feature>
<accession>A0ABU6HEE6</accession>
<name>A0ABU6HEE6_9RHOB</name>